<dbReference type="InterPro" id="IPR007844">
    <property type="entry name" value="AsmA"/>
</dbReference>
<organism evidence="4 5">
    <name type="scientific">Variovorax defluvii</name>
    <dbReference type="NCBI Taxonomy" id="913761"/>
    <lineage>
        <taxon>Bacteria</taxon>
        <taxon>Pseudomonadati</taxon>
        <taxon>Pseudomonadota</taxon>
        <taxon>Betaproteobacteria</taxon>
        <taxon>Burkholderiales</taxon>
        <taxon>Comamonadaceae</taxon>
        <taxon>Variovorax</taxon>
    </lineage>
</organism>
<dbReference type="PANTHER" id="PTHR30441">
    <property type="entry name" value="DUF748 DOMAIN-CONTAINING PROTEIN"/>
    <property type="match status" value="1"/>
</dbReference>
<gene>
    <name evidence="4" type="ORF">GCM10023165_22780</name>
</gene>
<dbReference type="Pfam" id="PF05170">
    <property type="entry name" value="AsmA"/>
    <property type="match status" value="2"/>
</dbReference>
<dbReference type="EMBL" id="BAABGJ010000020">
    <property type="protein sequence ID" value="GAA4341742.1"/>
    <property type="molecule type" value="Genomic_DNA"/>
</dbReference>
<keyword evidence="2" id="KW-0812">Transmembrane</keyword>
<feature type="domain" description="AsmA" evidence="3">
    <location>
        <begin position="18"/>
        <end position="137"/>
    </location>
</feature>
<reference evidence="5" key="1">
    <citation type="journal article" date="2019" name="Int. J. Syst. Evol. Microbiol.">
        <title>The Global Catalogue of Microorganisms (GCM) 10K type strain sequencing project: providing services to taxonomists for standard genome sequencing and annotation.</title>
        <authorList>
            <consortium name="The Broad Institute Genomics Platform"/>
            <consortium name="The Broad Institute Genome Sequencing Center for Infectious Disease"/>
            <person name="Wu L."/>
            <person name="Ma J."/>
        </authorList>
    </citation>
    <scope>NUCLEOTIDE SEQUENCE [LARGE SCALE GENOMIC DNA]</scope>
    <source>
        <strain evidence="5">JCM 17804</strain>
    </source>
</reference>
<dbReference type="Proteomes" id="UP001500975">
    <property type="component" value="Unassembled WGS sequence"/>
</dbReference>
<evidence type="ECO:0000313" key="4">
    <source>
        <dbReference type="EMBL" id="GAA4341742.1"/>
    </source>
</evidence>
<evidence type="ECO:0000313" key="5">
    <source>
        <dbReference type="Proteomes" id="UP001500975"/>
    </source>
</evidence>
<keyword evidence="5" id="KW-1185">Reference proteome</keyword>
<proteinExistence type="predicted"/>
<name>A0ABP8HN98_9BURK</name>
<evidence type="ECO:0000256" key="1">
    <source>
        <dbReference type="SAM" id="MobiDB-lite"/>
    </source>
</evidence>
<feature type="transmembrane region" description="Helical" evidence="2">
    <location>
        <begin position="13"/>
        <end position="37"/>
    </location>
</feature>
<feature type="compositionally biased region" description="Low complexity" evidence="1">
    <location>
        <begin position="662"/>
        <end position="672"/>
    </location>
</feature>
<keyword evidence="2" id="KW-0472">Membrane</keyword>
<comment type="caution">
    <text evidence="4">The sequence shown here is derived from an EMBL/GenBank/DDBJ whole genome shotgun (WGS) entry which is preliminary data.</text>
</comment>
<sequence>MTDVRAPQLRLPILLRIGAVLLGLLLTLLLVLVFFPWNMLREPVNRYVSERTGRKFEITRRLDVDLGWRGATIKLDGVEFANPAWARDPYLVKAERAEFELRLWPLLSRRVVIPRIALVSPVLGLQMEEDGRRTWALGKNTADSGTAPVIGLLEVDNGSLDFLAGFRGVDLHADFSFDSAQGDMPLTYRIKGRYQRQALTAQGRTGNVLQIESAGAPPFPIEIDATAGRTRLKAQGTVAELSTLDGVDARFDLRGQNLGDLYPLLGIALPQTSPYALSGELRKQAKQWNAIGIKGKLGLSDIGGDMRFDQSAKLPYLSGQLRSSVMDMDDLGPLIGLPPTERSANAVDGVAPPPTITEVKRARRDPGRKVLPTATLDFERLRAMNADVKYTADRIRNVRELPLDQGAVQVKLKDGVLTLDPLKLGVAGGSLAGAIRIDGTRNPADIRAALDVRAMQLNRLIPKVETMRTSFGKLDGRVNLAGQGNSVASWMGSASGDVAALTGRGQFSNLLLEFMGLDGGEIIKFLLGGDRNVTLRCAALAFDVDKGTMHSRSVMMDTEDTVFNATGQADLSKETLDFVVRAQPKDMSILSLRTPLHIGGTLGSPSAGVEAGPLATRGALAVVLGAINPLLALAATVETGPGTDADCQEVMATAKRPASREAASGAAKAKKQ</sequence>
<feature type="domain" description="AsmA" evidence="3">
    <location>
        <begin position="168"/>
        <end position="552"/>
    </location>
</feature>
<feature type="region of interest" description="Disordered" evidence="1">
    <location>
        <begin position="652"/>
        <end position="672"/>
    </location>
</feature>
<evidence type="ECO:0000259" key="3">
    <source>
        <dbReference type="Pfam" id="PF05170"/>
    </source>
</evidence>
<protein>
    <submittedName>
        <fullName evidence="4">AsmA family protein</fullName>
    </submittedName>
</protein>
<keyword evidence="2" id="KW-1133">Transmembrane helix</keyword>
<dbReference type="PANTHER" id="PTHR30441:SF9">
    <property type="entry name" value="ASMA FAMILY PROTEIN YHJG"/>
    <property type="match status" value="1"/>
</dbReference>
<accession>A0ABP8HN98</accession>
<evidence type="ECO:0000256" key="2">
    <source>
        <dbReference type="SAM" id="Phobius"/>
    </source>
</evidence>
<dbReference type="InterPro" id="IPR052894">
    <property type="entry name" value="AsmA-related"/>
</dbReference>